<evidence type="ECO:0000313" key="3">
    <source>
        <dbReference type="Proteomes" id="UP001168505"/>
    </source>
</evidence>
<feature type="transmembrane region" description="Helical" evidence="1">
    <location>
        <begin position="44"/>
        <end position="67"/>
    </location>
</feature>
<name>A0AAW7JU39_9ACTN</name>
<reference evidence="2" key="1">
    <citation type="submission" date="2023-06" db="EMBL/GenBank/DDBJ databases">
        <authorList>
            <person name="Zeman M."/>
            <person name="Kubasova T."/>
            <person name="Jahodarova E."/>
            <person name="Nykrynova M."/>
            <person name="Rychlik I."/>
        </authorList>
    </citation>
    <scope>NUCLEOTIDE SEQUENCE</scope>
    <source>
        <strain evidence="2">15_COKtk</strain>
    </source>
</reference>
<dbReference type="RefSeq" id="WP_289826986.1">
    <property type="nucleotide sequence ID" value="NZ_JAUEIR010000004.1"/>
</dbReference>
<keyword evidence="1" id="KW-0812">Transmembrane</keyword>
<dbReference type="AlphaFoldDB" id="A0AAW7JU39"/>
<gene>
    <name evidence="2" type="ORF">QVN40_05380</name>
</gene>
<dbReference type="Proteomes" id="UP001168505">
    <property type="component" value="Unassembled WGS sequence"/>
</dbReference>
<keyword evidence="1" id="KW-0472">Membrane</keyword>
<reference evidence="2" key="2">
    <citation type="submission" date="2023-08" db="EMBL/GenBank/DDBJ databases">
        <title>Identification and characterization of horizontal gene transfer across gut microbiota members of farm animals based on homology search.</title>
        <authorList>
            <person name="Schwarzerova J."/>
            <person name="Nykrynova M."/>
            <person name="Jureckova K."/>
            <person name="Cejkova D."/>
            <person name="Rychlik I."/>
        </authorList>
    </citation>
    <scope>NUCLEOTIDE SEQUENCE</scope>
    <source>
        <strain evidence="2">15_COKtk</strain>
    </source>
</reference>
<feature type="transmembrane region" description="Helical" evidence="1">
    <location>
        <begin position="79"/>
        <end position="99"/>
    </location>
</feature>
<proteinExistence type="predicted"/>
<keyword evidence="1" id="KW-1133">Transmembrane helix</keyword>
<dbReference type="EMBL" id="JAUEIR010000004">
    <property type="protein sequence ID" value="MDN0069136.1"/>
    <property type="molecule type" value="Genomic_DNA"/>
</dbReference>
<organism evidence="2 3">
    <name type="scientific">Collinsella ihumii</name>
    <dbReference type="NCBI Taxonomy" id="1720204"/>
    <lineage>
        <taxon>Bacteria</taxon>
        <taxon>Bacillati</taxon>
        <taxon>Actinomycetota</taxon>
        <taxon>Coriobacteriia</taxon>
        <taxon>Coriobacteriales</taxon>
        <taxon>Coriobacteriaceae</taxon>
        <taxon>Collinsella</taxon>
    </lineage>
</organism>
<feature type="transmembrane region" description="Helical" evidence="1">
    <location>
        <begin position="20"/>
        <end position="38"/>
    </location>
</feature>
<protein>
    <submittedName>
        <fullName evidence="2">Uncharacterized protein</fullName>
    </submittedName>
</protein>
<evidence type="ECO:0000313" key="2">
    <source>
        <dbReference type="EMBL" id="MDN0069136.1"/>
    </source>
</evidence>
<accession>A0AAW7JU39</accession>
<feature type="transmembrane region" description="Helical" evidence="1">
    <location>
        <begin position="111"/>
        <end position="133"/>
    </location>
</feature>
<sequence>MRQIQQVNTAKWNRYMLIRYLDSGVFFVGLYWGVMLFATTDSLVALAAPASEIALGAIVLLEVNRVLTHDIEYLRASHVALVIGCFLSVLEIAITAVFGKETLFPFFSTPVVGIGLCAILLALKALIAWRIVLVRDRRDKKRYGLYLMALEHAGQRKGE</sequence>
<comment type="caution">
    <text evidence="2">The sequence shown here is derived from an EMBL/GenBank/DDBJ whole genome shotgun (WGS) entry which is preliminary data.</text>
</comment>
<evidence type="ECO:0000256" key="1">
    <source>
        <dbReference type="SAM" id="Phobius"/>
    </source>
</evidence>